<evidence type="ECO:0000313" key="5">
    <source>
        <dbReference type="EMBL" id="KYD22682.1"/>
    </source>
</evidence>
<dbReference type="InterPro" id="IPR017871">
    <property type="entry name" value="ABC_transporter-like_CS"/>
</dbReference>
<dbReference type="Proteomes" id="UP000075683">
    <property type="component" value="Unassembled WGS sequence"/>
</dbReference>
<dbReference type="SMART" id="SM00382">
    <property type="entry name" value="AAA"/>
    <property type="match status" value="1"/>
</dbReference>
<evidence type="ECO:0000256" key="1">
    <source>
        <dbReference type="ARBA" id="ARBA00022448"/>
    </source>
</evidence>
<reference evidence="5 7" key="1">
    <citation type="submission" date="2016-01" db="EMBL/GenBank/DDBJ databases">
        <title>Draft Genome Sequences of Seven Thermophilic Sporeformers Isolated from Foods.</title>
        <authorList>
            <person name="Berendsen E.M."/>
            <person name="Wells-Bennik M.H."/>
            <person name="Krawcyk A.O."/>
            <person name="De Jong A."/>
            <person name="Holsappel S."/>
            <person name="Eijlander R.T."/>
            <person name="Kuipers O.P."/>
        </authorList>
    </citation>
    <scope>NUCLEOTIDE SEQUENCE [LARGE SCALE GENOMIC DNA]</scope>
    <source>
        <strain evidence="5 7">B4135</strain>
    </source>
</reference>
<organism evidence="5 7">
    <name type="scientific">Caldibacillus debilis</name>
    <dbReference type="NCBI Taxonomy" id="301148"/>
    <lineage>
        <taxon>Bacteria</taxon>
        <taxon>Bacillati</taxon>
        <taxon>Bacillota</taxon>
        <taxon>Bacilli</taxon>
        <taxon>Bacillales</taxon>
        <taxon>Bacillaceae</taxon>
        <taxon>Caldibacillus</taxon>
    </lineage>
</organism>
<gene>
    <name evidence="5" type="ORF">B4135_1165</name>
    <name evidence="6" type="ORF">C6P37_14995</name>
</gene>
<name>A0A150MEI5_9BACI</name>
<dbReference type="Pfam" id="PF00005">
    <property type="entry name" value="ABC_tran"/>
    <property type="match status" value="1"/>
</dbReference>
<protein>
    <submittedName>
        <fullName evidence="6">ABC transporter ATP-binding protein</fullName>
    </submittedName>
</protein>
<dbReference type="STRING" id="301148.B4135_1165"/>
<dbReference type="PATRIC" id="fig|301148.3.peg.125"/>
<dbReference type="PROSITE" id="PS00211">
    <property type="entry name" value="ABC_TRANSPORTER_1"/>
    <property type="match status" value="1"/>
</dbReference>
<dbReference type="OrthoDB" id="9804819at2"/>
<dbReference type="AlphaFoldDB" id="A0A150MEI5"/>
<dbReference type="SUPFAM" id="SSF52540">
    <property type="entry name" value="P-loop containing nucleoside triphosphate hydrolases"/>
    <property type="match status" value="1"/>
</dbReference>
<dbReference type="RefSeq" id="WP_061568002.1">
    <property type="nucleotide sequence ID" value="NZ_LQYT01000009.1"/>
</dbReference>
<reference evidence="6 8" key="2">
    <citation type="submission" date="2018-03" db="EMBL/GenBank/DDBJ databases">
        <authorList>
            <person name="Keele B.F."/>
        </authorList>
    </citation>
    <scope>NUCLEOTIDE SEQUENCE [LARGE SCALE GENOMIC DNA]</scope>
    <source>
        <strain evidence="6">ZCTH4_d</strain>
    </source>
</reference>
<sequence length="292" mass="33133">MDKIVEITGLSKHYKGFSLKNISFSLERGYIMGFIGPNGAGKSTTIKLMMNLVKKDGGQIKLFGLDHEKDEIAVKERIGFVYDENCFYDELTVEEMKNFIRPFYRRWDEAAFKRYVREFGLPLNKQIKRLSKGMKMKFALAAALSHHAELLIMDEPTSGLDPLVRNEFLDILRTLMEDGDKSVFFSTHITSDLDKIADYITLIHEGEILLSTTKEELLEEYCIVKGGKNLDLSACRELFIGLEESRYGIAGLARNKGDVIKRLGGSAVIEKPTLEDILLFFTSRSDSHVSSH</sequence>
<evidence type="ECO:0000256" key="3">
    <source>
        <dbReference type="ARBA" id="ARBA00022840"/>
    </source>
</evidence>
<dbReference type="InterPro" id="IPR051782">
    <property type="entry name" value="ABC_Transporter_VariousFunc"/>
</dbReference>
<comment type="caution">
    <text evidence="5">The sequence shown here is derived from an EMBL/GenBank/DDBJ whole genome shotgun (WGS) entry which is preliminary data.</text>
</comment>
<evidence type="ECO:0000313" key="8">
    <source>
        <dbReference type="Proteomes" id="UP000257014"/>
    </source>
</evidence>
<dbReference type="PANTHER" id="PTHR42939:SF3">
    <property type="entry name" value="ABC TRANSPORTER ATP-BINDING COMPONENT"/>
    <property type="match status" value="1"/>
</dbReference>
<evidence type="ECO:0000259" key="4">
    <source>
        <dbReference type="PROSITE" id="PS50893"/>
    </source>
</evidence>
<proteinExistence type="predicted"/>
<dbReference type="InterPro" id="IPR003439">
    <property type="entry name" value="ABC_transporter-like_ATP-bd"/>
</dbReference>
<evidence type="ECO:0000313" key="6">
    <source>
        <dbReference type="EMBL" id="REJ25221.1"/>
    </source>
</evidence>
<dbReference type="Proteomes" id="UP000257014">
    <property type="component" value="Unassembled WGS sequence"/>
</dbReference>
<evidence type="ECO:0000313" key="7">
    <source>
        <dbReference type="Proteomes" id="UP000075683"/>
    </source>
</evidence>
<dbReference type="PANTHER" id="PTHR42939">
    <property type="entry name" value="ABC TRANSPORTER ATP-BINDING PROTEIN ALBC-RELATED"/>
    <property type="match status" value="1"/>
</dbReference>
<keyword evidence="2" id="KW-0547">Nucleotide-binding</keyword>
<dbReference type="Gene3D" id="3.40.50.300">
    <property type="entry name" value="P-loop containing nucleotide triphosphate hydrolases"/>
    <property type="match status" value="1"/>
</dbReference>
<keyword evidence="1" id="KW-0813">Transport</keyword>
<dbReference type="InterPro" id="IPR027417">
    <property type="entry name" value="P-loop_NTPase"/>
</dbReference>
<feature type="domain" description="ABC transporter" evidence="4">
    <location>
        <begin position="2"/>
        <end position="230"/>
    </location>
</feature>
<dbReference type="CDD" id="cd03230">
    <property type="entry name" value="ABC_DR_subfamily_A"/>
    <property type="match status" value="1"/>
</dbReference>
<dbReference type="GO" id="GO:0005524">
    <property type="term" value="F:ATP binding"/>
    <property type="evidence" value="ECO:0007669"/>
    <property type="project" value="UniProtKB-KW"/>
</dbReference>
<keyword evidence="3 6" id="KW-0067">ATP-binding</keyword>
<accession>A0A150MEI5</accession>
<dbReference type="InterPro" id="IPR003593">
    <property type="entry name" value="AAA+_ATPase"/>
</dbReference>
<dbReference type="EMBL" id="QEWE01000033">
    <property type="protein sequence ID" value="REJ25221.1"/>
    <property type="molecule type" value="Genomic_DNA"/>
</dbReference>
<dbReference type="GO" id="GO:0016887">
    <property type="term" value="F:ATP hydrolysis activity"/>
    <property type="evidence" value="ECO:0007669"/>
    <property type="project" value="InterPro"/>
</dbReference>
<evidence type="ECO:0000256" key="2">
    <source>
        <dbReference type="ARBA" id="ARBA00022741"/>
    </source>
</evidence>
<dbReference type="EMBL" id="LQYT01000009">
    <property type="protein sequence ID" value="KYD22682.1"/>
    <property type="molecule type" value="Genomic_DNA"/>
</dbReference>
<dbReference type="PROSITE" id="PS50893">
    <property type="entry name" value="ABC_TRANSPORTER_2"/>
    <property type="match status" value="1"/>
</dbReference>